<keyword evidence="1" id="KW-0547">Nucleotide-binding</keyword>
<dbReference type="EMBL" id="JAHZIK010000667">
    <property type="protein sequence ID" value="MBW7456793.1"/>
    <property type="molecule type" value="Genomic_DNA"/>
</dbReference>
<evidence type="ECO:0000313" key="4">
    <source>
        <dbReference type="EMBL" id="MBW7456793.1"/>
    </source>
</evidence>
<dbReference type="GO" id="GO:0004140">
    <property type="term" value="F:dephospho-CoA kinase activity"/>
    <property type="evidence" value="ECO:0007669"/>
    <property type="project" value="UniProtKB-EC"/>
</dbReference>
<keyword evidence="4" id="KW-0808">Transferase</keyword>
<dbReference type="PROSITE" id="PS51219">
    <property type="entry name" value="DPCK"/>
    <property type="match status" value="1"/>
</dbReference>
<keyword evidence="2" id="KW-0067">ATP-binding</keyword>
<protein>
    <recommendedName>
        <fullName evidence="3">Dephospho-CoA kinase</fullName>
        <ecNumber evidence="3">2.7.1.24</ecNumber>
    </recommendedName>
</protein>
<evidence type="ECO:0000256" key="2">
    <source>
        <dbReference type="ARBA" id="ARBA00022840"/>
    </source>
</evidence>
<evidence type="ECO:0000313" key="5">
    <source>
        <dbReference type="Proteomes" id="UP001519887"/>
    </source>
</evidence>
<dbReference type="PANTHER" id="PTHR10695:SF46">
    <property type="entry name" value="BIFUNCTIONAL COENZYME A SYNTHASE-RELATED"/>
    <property type="match status" value="1"/>
</dbReference>
<name>A0ABS7C7C6_9BACL</name>
<sequence length="175" mass="19507">GAKIVDADQVAREVVLPGEPALAQITAVFGQAVLNEDGTMNRGELGKIVFGNREKLDELEGILHPAIRATMWSRMNAFELENPGGLIVADIPLLYETGQASLYRGIIVVYIPRHLQMERLMARNSMTAEQAEQRIGLQMDIEEKRKLADFVIDNSGSLENTEAQIEQFWREQGLS</sequence>
<proteinExistence type="inferred from homology"/>
<dbReference type="Proteomes" id="UP001519887">
    <property type="component" value="Unassembled WGS sequence"/>
</dbReference>
<keyword evidence="5" id="KW-1185">Reference proteome</keyword>
<dbReference type="EC" id="2.7.1.24" evidence="3"/>
<dbReference type="CDD" id="cd02022">
    <property type="entry name" value="DPCK"/>
    <property type="match status" value="1"/>
</dbReference>
<evidence type="ECO:0000256" key="1">
    <source>
        <dbReference type="ARBA" id="ARBA00022741"/>
    </source>
</evidence>
<evidence type="ECO:0000256" key="3">
    <source>
        <dbReference type="NCBIfam" id="TIGR00152"/>
    </source>
</evidence>
<dbReference type="NCBIfam" id="TIGR00152">
    <property type="entry name" value="dephospho-CoA kinase"/>
    <property type="match status" value="1"/>
</dbReference>
<dbReference type="Gene3D" id="3.40.50.300">
    <property type="entry name" value="P-loop containing nucleotide triphosphate hydrolases"/>
    <property type="match status" value="1"/>
</dbReference>
<organism evidence="4 5">
    <name type="scientific">Paenibacillus sepulcri</name>
    <dbReference type="NCBI Taxonomy" id="359917"/>
    <lineage>
        <taxon>Bacteria</taxon>
        <taxon>Bacillati</taxon>
        <taxon>Bacillota</taxon>
        <taxon>Bacilli</taxon>
        <taxon>Bacillales</taxon>
        <taxon>Paenibacillaceae</taxon>
        <taxon>Paenibacillus</taxon>
    </lineage>
</organism>
<dbReference type="Pfam" id="PF01121">
    <property type="entry name" value="CoaE"/>
    <property type="match status" value="1"/>
</dbReference>
<keyword evidence="4" id="KW-0418">Kinase</keyword>
<gene>
    <name evidence="4" type="primary">coaE</name>
    <name evidence="4" type="ORF">K0U00_22405</name>
</gene>
<dbReference type="SUPFAM" id="SSF52540">
    <property type="entry name" value="P-loop containing nucleoside triphosphate hydrolases"/>
    <property type="match status" value="1"/>
</dbReference>
<dbReference type="InterPro" id="IPR001977">
    <property type="entry name" value="Depp_CoAkinase"/>
</dbReference>
<dbReference type="PANTHER" id="PTHR10695">
    <property type="entry name" value="DEPHOSPHO-COA KINASE-RELATED"/>
    <property type="match status" value="1"/>
</dbReference>
<feature type="non-terminal residue" evidence="4">
    <location>
        <position position="1"/>
    </location>
</feature>
<dbReference type="InterPro" id="IPR027417">
    <property type="entry name" value="P-loop_NTPase"/>
</dbReference>
<accession>A0ABS7C7C6</accession>
<reference evidence="4 5" key="1">
    <citation type="submission" date="2021-07" db="EMBL/GenBank/DDBJ databases">
        <title>Paenibacillus radiodurans sp. nov., isolated from the southeastern edge of Tengger Desert.</title>
        <authorList>
            <person name="Zhang G."/>
        </authorList>
    </citation>
    <scope>NUCLEOTIDE SEQUENCE [LARGE SCALE GENOMIC DNA]</scope>
    <source>
        <strain evidence="4 5">CCM 7311</strain>
    </source>
</reference>
<dbReference type="HAMAP" id="MF_00376">
    <property type="entry name" value="Dephospho_CoA_kinase"/>
    <property type="match status" value="1"/>
</dbReference>
<comment type="caution">
    <text evidence="4">The sequence shown here is derived from an EMBL/GenBank/DDBJ whole genome shotgun (WGS) entry which is preliminary data.</text>
</comment>